<protein>
    <submittedName>
        <fullName evidence="4">Uncharacterized protein</fullName>
    </submittedName>
</protein>
<dbReference type="GO" id="GO:0003735">
    <property type="term" value="F:structural constituent of ribosome"/>
    <property type="evidence" value="ECO:0007669"/>
    <property type="project" value="InterPro"/>
</dbReference>
<name>A0AA39GZ35_9BILA</name>
<dbReference type="Gene3D" id="1.10.1900.20">
    <property type="entry name" value="Ribosomal protein L20"/>
    <property type="match status" value="1"/>
</dbReference>
<reference evidence="4" key="1">
    <citation type="submission" date="2023-06" db="EMBL/GenBank/DDBJ databases">
        <title>Genomic analysis of the entomopathogenic nematode Steinernema hermaphroditum.</title>
        <authorList>
            <person name="Schwarz E.M."/>
            <person name="Heppert J.K."/>
            <person name="Baniya A."/>
            <person name="Schwartz H.T."/>
            <person name="Tan C.-H."/>
            <person name="Antoshechkin I."/>
            <person name="Sternberg P.W."/>
            <person name="Goodrich-Blair H."/>
            <person name="Dillman A.R."/>
        </authorList>
    </citation>
    <scope>NUCLEOTIDE SEQUENCE</scope>
    <source>
        <strain evidence="4">PS9179</strain>
        <tissue evidence="4">Whole animal</tissue>
    </source>
</reference>
<dbReference type="Pfam" id="PF00453">
    <property type="entry name" value="Ribosomal_L20"/>
    <property type="match status" value="1"/>
</dbReference>
<dbReference type="Proteomes" id="UP001175271">
    <property type="component" value="Unassembled WGS sequence"/>
</dbReference>
<dbReference type="SUPFAM" id="SSF74731">
    <property type="entry name" value="Ribosomal protein L20"/>
    <property type="match status" value="1"/>
</dbReference>
<dbReference type="GO" id="GO:0005840">
    <property type="term" value="C:ribosome"/>
    <property type="evidence" value="ECO:0007669"/>
    <property type="project" value="UniProtKB-KW"/>
</dbReference>
<comment type="similarity">
    <text evidence="1">Belongs to the bacterial ribosomal protein bL20 family.</text>
</comment>
<dbReference type="GO" id="GO:1990904">
    <property type="term" value="C:ribonucleoprotein complex"/>
    <property type="evidence" value="ECO:0007669"/>
    <property type="project" value="UniProtKB-KW"/>
</dbReference>
<dbReference type="AlphaFoldDB" id="A0AA39GZ35"/>
<dbReference type="EMBL" id="JAUCMV010000005">
    <property type="protein sequence ID" value="KAK0396202.1"/>
    <property type="molecule type" value="Genomic_DNA"/>
</dbReference>
<evidence type="ECO:0000313" key="5">
    <source>
        <dbReference type="Proteomes" id="UP001175271"/>
    </source>
</evidence>
<accession>A0AA39GZ35</accession>
<organism evidence="4 5">
    <name type="scientific">Steinernema hermaphroditum</name>
    <dbReference type="NCBI Taxonomy" id="289476"/>
    <lineage>
        <taxon>Eukaryota</taxon>
        <taxon>Metazoa</taxon>
        <taxon>Ecdysozoa</taxon>
        <taxon>Nematoda</taxon>
        <taxon>Chromadorea</taxon>
        <taxon>Rhabditida</taxon>
        <taxon>Tylenchina</taxon>
        <taxon>Panagrolaimomorpha</taxon>
        <taxon>Strongyloidoidea</taxon>
        <taxon>Steinernematidae</taxon>
        <taxon>Steinernema</taxon>
    </lineage>
</organism>
<dbReference type="GO" id="GO:0006412">
    <property type="term" value="P:translation"/>
    <property type="evidence" value="ECO:0007669"/>
    <property type="project" value="InterPro"/>
</dbReference>
<gene>
    <name evidence="4" type="ORF">QR680_001620</name>
</gene>
<dbReference type="InterPro" id="IPR035566">
    <property type="entry name" value="Ribosomal_protein_bL20_C"/>
</dbReference>
<comment type="caution">
    <text evidence="4">The sequence shown here is derived from an EMBL/GenBank/DDBJ whole genome shotgun (WGS) entry which is preliminary data.</text>
</comment>
<keyword evidence="2" id="KW-0689">Ribosomal protein</keyword>
<evidence type="ECO:0000256" key="2">
    <source>
        <dbReference type="ARBA" id="ARBA00022980"/>
    </source>
</evidence>
<sequence>MKVTSASLLRRVLNSPHDAYTVIPKPDIWMTRERLAKFTAWQYASERNTVKGAYRKQNKIFHYLDMQRRDEQRLEKHYSRERVDAALEEHELEYKHFRNMLGEAHILLDNVVLSQLAIYEPKSFKSLVSLAKQMAIEEGRTVTSDAGSTTVMTEYGLFGEPYDITVRFPRGSAENHTKMPSKLKVHEY</sequence>
<evidence type="ECO:0000313" key="4">
    <source>
        <dbReference type="EMBL" id="KAK0396202.1"/>
    </source>
</evidence>
<dbReference type="InterPro" id="IPR005813">
    <property type="entry name" value="Ribosomal_bL20"/>
</dbReference>
<proteinExistence type="inferred from homology"/>
<evidence type="ECO:0000256" key="1">
    <source>
        <dbReference type="ARBA" id="ARBA00007698"/>
    </source>
</evidence>
<keyword evidence="3" id="KW-0687">Ribonucleoprotein</keyword>
<dbReference type="PANTHER" id="PTHR10986">
    <property type="entry name" value="39S RIBOSOMAL PROTEIN L20"/>
    <property type="match status" value="1"/>
</dbReference>
<keyword evidence="5" id="KW-1185">Reference proteome</keyword>
<evidence type="ECO:0000256" key="3">
    <source>
        <dbReference type="ARBA" id="ARBA00023274"/>
    </source>
</evidence>
<dbReference type="GO" id="GO:0019843">
    <property type="term" value="F:rRNA binding"/>
    <property type="evidence" value="ECO:0007669"/>
    <property type="project" value="InterPro"/>
</dbReference>